<keyword evidence="2" id="KW-0378">Hydrolase</keyword>
<evidence type="ECO:0000256" key="1">
    <source>
        <dbReference type="ARBA" id="ARBA00009176"/>
    </source>
</evidence>
<keyword evidence="3" id="KW-0326">Glycosidase</keyword>
<dbReference type="EMBL" id="RYZI01000055">
    <property type="protein sequence ID" value="RWA12271.1"/>
    <property type="molecule type" value="Genomic_DNA"/>
</dbReference>
<protein>
    <recommendedName>
        <fullName evidence="4">Inosine/uridine-preferring nucleoside hydrolase domain-containing protein</fullName>
    </recommendedName>
</protein>
<evidence type="ECO:0000256" key="3">
    <source>
        <dbReference type="ARBA" id="ARBA00023295"/>
    </source>
</evidence>
<comment type="caution">
    <text evidence="5">The sequence shown here is derived from an EMBL/GenBank/DDBJ whole genome shotgun (WGS) entry which is preliminary data.</text>
</comment>
<accession>A0A439DCW4</accession>
<dbReference type="InterPro" id="IPR001910">
    <property type="entry name" value="Inosine/uridine_hydrolase_dom"/>
</dbReference>
<dbReference type="GO" id="GO:0008477">
    <property type="term" value="F:purine nucleosidase activity"/>
    <property type="evidence" value="ECO:0007669"/>
    <property type="project" value="TreeGrafter"/>
</dbReference>
<dbReference type="STRING" id="363999.A0A439DCW4"/>
<proteinExistence type="inferred from homology"/>
<comment type="similarity">
    <text evidence="1">Belongs to the IUNH family.</text>
</comment>
<reference evidence="5 6" key="1">
    <citation type="submission" date="2018-12" db="EMBL/GenBank/DDBJ databases">
        <title>Draft genome sequence of Xylaria grammica IHI A82.</title>
        <authorList>
            <person name="Buettner E."/>
            <person name="Kellner H."/>
        </authorList>
    </citation>
    <scope>NUCLEOTIDE SEQUENCE [LARGE SCALE GENOMIC DNA]</scope>
    <source>
        <strain evidence="5 6">IHI A82</strain>
    </source>
</reference>
<sequence length="390" mass="41603">MPDTVPLWLDCDPGHDDVFAILLSAYHPGIRLLGISTVHGNAPVHKTTNNALSVLSAIGQHDTFRVYPGAAKPMQRDPVHAIAIHGESGLDGTKLLPPPALSALDASTPVVDAMASALRACEPGTPWVVATGALTNVAELFIAHPDLKSHVAGVSIMGGTVGGGFTAAVMGRVDDVERIGNYSQWAEFNVLIDPEAAATLLHDPVLAPKTTLVPLDLTHLVLATKEVQDLLLQGAGPVPAAVATEGLENKGIKAKSTLRQMLVELLMFFAETYRDVFGIIEGPPLHDPLAVAAVLTGTSYEIPFYDFDSANPKGPAQRERFEVRVVTEGTLDDARERGTQTGRTIARLLPPGEEGVRIPRGVNIELFWRIIEECCQKADEVNAKNAGIVR</sequence>
<dbReference type="AlphaFoldDB" id="A0A439DCW4"/>
<keyword evidence="6" id="KW-1185">Reference proteome</keyword>
<dbReference type="InterPro" id="IPR036452">
    <property type="entry name" value="Ribo_hydro-like"/>
</dbReference>
<evidence type="ECO:0000256" key="2">
    <source>
        <dbReference type="ARBA" id="ARBA00022801"/>
    </source>
</evidence>
<feature type="domain" description="Inosine/uridine-preferring nucleoside hydrolase" evidence="4">
    <location>
        <begin position="7"/>
        <end position="368"/>
    </location>
</feature>
<dbReference type="GO" id="GO:0005829">
    <property type="term" value="C:cytosol"/>
    <property type="evidence" value="ECO:0007669"/>
    <property type="project" value="TreeGrafter"/>
</dbReference>
<gene>
    <name evidence="5" type="ORF">EKO27_g2831</name>
</gene>
<evidence type="ECO:0000313" key="6">
    <source>
        <dbReference type="Proteomes" id="UP000286045"/>
    </source>
</evidence>
<dbReference type="Gene3D" id="3.90.245.10">
    <property type="entry name" value="Ribonucleoside hydrolase-like"/>
    <property type="match status" value="1"/>
</dbReference>
<dbReference type="CDD" id="cd02651">
    <property type="entry name" value="nuc_hydro_IU_UC_XIUA"/>
    <property type="match status" value="1"/>
</dbReference>
<dbReference type="Proteomes" id="UP000286045">
    <property type="component" value="Unassembled WGS sequence"/>
</dbReference>
<name>A0A439DCW4_9PEZI</name>
<dbReference type="PANTHER" id="PTHR12304">
    <property type="entry name" value="INOSINE-URIDINE PREFERRING NUCLEOSIDE HYDROLASE"/>
    <property type="match status" value="1"/>
</dbReference>
<dbReference type="SUPFAM" id="SSF53590">
    <property type="entry name" value="Nucleoside hydrolase"/>
    <property type="match status" value="1"/>
</dbReference>
<evidence type="ECO:0000259" key="4">
    <source>
        <dbReference type="Pfam" id="PF01156"/>
    </source>
</evidence>
<dbReference type="PANTHER" id="PTHR12304:SF4">
    <property type="entry name" value="URIDINE NUCLEOSIDASE"/>
    <property type="match status" value="1"/>
</dbReference>
<dbReference type="Pfam" id="PF01156">
    <property type="entry name" value="IU_nuc_hydro"/>
    <property type="match status" value="1"/>
</dbReference>
<dbReference type="GO" id="GO:0006152">
    <property type="term" value="P:purine nucleoside catabolic process"/>
    <property type="evidence" value="ECO:0007669"/>
    <property type="project" value="TreeGrafter"/>
</dbReference>
<evidence type="ECO:0000313" key="5">
    <source>
        <dbReference type="EMBL" id="RWA12271.1"/>
    </source>
</evidence>
<dbReference type="InterPro" id="IPR023186">
    <property type="entry name" value="IUNH"/>
</dbReference>
<organism evidence="5 6">
    <name type="scientific">Xylaria grammica</name>
    <dbReference type="NCBI Taxonomy" id="363999"/>
    <lineage>
        <taxon>Eukaryota</taxon>
        <taxon>Fungi</taxon>
        <taxon>Dikarya</taxon>
        <taxon>Ascomycota</taxon>
        <taxon>Pezizomycotina</taxon>
        <taxon>Sordariomycetes</taxon>
        <taxon>Xylariomycetidae</taxon>
        <taxon>Xylariales</taxon>
        <taxon>Xylariaceae</taxon>
        <taxon>Xylaria</taxon>
    </lineage>
</organism>